<dbReference type="Proteomes" id="UP001196413">
    <property type="component" value="Unassembled WGS sequence"/>
</dbReference>
<gene>
    <name evidence="2" type="ORF">KIN20_010628</name>
</gene>
<accession>A0AAD5QIY4</accession>
<dbReference type="EMBL" id="JAHQIW010001870">
    <property type="protein sequence ID" value="KAJ1353863.1"/>
    <property type="molecule type" value="Genomic_DNA"/>
</dbReference>
<proteinExistence type="predicted"/>
<sequence length="175" mass="19065">MSSDFFQLLQCGLCGEQFQAPFGCAANSSLNDANRTAALATINKNRLEAALGQKQLLPPATHMNKLAWNCTLEEIAQRLVDGCPPRQNAMGNGFNYLLYQPPFSTPAHISYPLQYALFFWTLPQTMWLPNNTYTRQNNGGLTESANMIRANTTAVGCAAAFCGNLSAAACVFSDQ</sequence>
<comment type="caution">
    <text evidence="2">The sequence shown here is derived from an EMBL/GenBank/DDBJ whole genome shotgun (WGS) entry which is preliminary data.</text>
</comment>
<dbReference type="Pfam" id="PF00188">
    <property type="entry name" value="CAP"/>
    <property type="match status" value="1"/>
</dbReference>
<dbReference type="Gene3D" id="3.40.33.10">
    <property type="entry name" value="CAP"/>
    <property type="match status" value="1"/>
</dbReference>
<dbReference type="CDD" id="cd05380">
    <property type="entry name" value="CAP_euk"/>
    <property type="match status" value="1"/>
</dbReference>
<dbReference type="SUPFAM" id="SSF55797">
    <property type="entry name" value="PR-1-like"/>
    <property type="match status" value="1"/>
</dbReference>
<feature type="domain" description="SCP" evidence="1">
    <location>
        <begin position="33"/>
        <end position="173"/>
    </location>
</feature>
<organism evidence="2 3">
    <name type="scientific">Parelaphostrongylus tenuis</name>
    <name type="common">Meningeal worm</name>
    <dbReference type="NCBI Taxonomy" id="148309"/>
    <lineage>
        <taxon>Eukaryota</taxon>
        <taxon>Metazoa</taxon>
        <taxon>Ecdysozoa</taxon>
        <taxon>Nematoda</taxon>
        <taxon>Chromadorea</taxon>
        <taxon>Rhabditida</taxon>
        <taxon>Rhabditina</taxon>
        <taxon>Rhabditomorpha</taxon>
        <taxon>Strongyloidea</taxon>
        <taxon>Metastrongylidae</taxon>
        <taxon>Parelaphostrongylus</taxon>
    </lineage>
</organism>
<evidence type="ECO:0000313" key="2">
    <source>
        <dbReference type="EMBL" id="KAJ1353863.1"/>
    </source>
</evidence>
<keyword evidence="3" id="KW-1185">Reference proteome</keyword>
<evidence type="ECO:0000259" key="1">
    <source>
        <dbReference type="SMART" id="SM00198"/>
    </source>
</evidence>
<protein>
    <recommendedName>
        <fullName evidence="1">SCP domain-containing protein</fullName>
    </recommendedName>
</protein>
<dbReference type="AlphaFoldDB" id="A0AAD5QIY4"/>
<reference evidence="2" key="1">
    <citation type="submission" date="2021-06" db="EMBL/GenBank/DDBJ databases">
        <title>Parelaphostrongylus tenuis whole genome reference sequence.</title>
        <authorList>
            <person name="Garwood T.J."/>
            <person name="Larsen P.A."/>
            <person name="Fountain-Jones N.M."/>
            <person name="Garbe J.R."/>
            <person name="Macchietto M.G."/>
            <person name="Kania S.A."/>
            <person name="Gerhold R.W."/>
            <person name="Richards J.E."/>
            <person name="Wolf T.M."/>
        </authorList>
    </citation>
    <scope>NUCLEOTIDE SEQUENCE</scope>
    <source>
        <strain evidence="2">MNPRO001-30</strain>
        <tissue evidence="2">Meninges</tissue>
    </source>
</reference>
<dbReference type="SMART" id="SM00198">
    <property type="entry name" value="SCP"/>
    <property type="match status" value="1"/>
</dbReference>
<dbReference type="InterPro" id="IPR014044">
    <property type="entry name" value="CAP_dom"/>
</dbReference>
<evidence type="ECO:0000313" key="3">
    <source>
        <dbReference type="Proteomes" id="UP001196413"/>
    </source>
</evidence>
<name>A0AAD5QIY4_PARTN</name>
<dbReference type="InterPro" id="IPR035940">
    <property type="entry name" value="CAP_sf"/>
</dbReference>